<name>A0AAD7WA75_9TELE</name>
<feature type="compositionally biased region" description="Basic residues" evidence="1">
    <location>
        <begin position="216"/>
        <end position="228"/>
    </location>
</feature>
<sequence length="236" mass="26170">MRCGSSSCHAGSVAGRVAARLAFVALCERTQAHHLTKSSDGLRVPGVEGFDNGSERRLPVAAHAQTFITARRAGRGRKLRGPRYPEMISERAPALTNEHEFPGRLPRLPCFRVDHMGTFAVRPLLKGESEQERETTLYLASRARGSLPRPLRFWPLPGTPGAKFRAFNELADAPLARFGLAGSPEWDSNGREETCSDYGISAVLRFTPHYTTGQHQRGHYVTRPRNHIPKQPTSYS</sequence>
<evidence type="ECO:0000313" key="3">
    <source>
        <dbReference type="Proteomes" id="UP001221898"/>
    </source>
</evidence>
<feature type="region of interest" description="Disordered" evidence="1">
    <location>
        <begin position="214"/>
        <end position="236"/>
    </location>
</feature>
<dbReference type="EMBL" id="JAINUG010000180">
    <property type="protein sequence ID" value="KAJ8389622.1"/>
    <property type="molecule type" value="Genomic_DNA"/>
</dbReference>
<evidence type="ECO:0000313" key="2">
    <source>
        <dbReference type="EMBL" id="KAJ8389622.1"/>
    </source>
</evidence>
<comment type="caution">
    <text evidence="2">The sequence shown here is derived from an EMBL/GenBank/DDBJ whole genome shotgun (WGS) entry which is preliminary data.</text>
</comment>
<keyword evidence="3" id="KW-1185">Reference proteome</keyword>
<gene>
    <name evidence="2" type="ORF">AAFF_G00118590</name>
</gene>
<accession>A0AAD7WA75</accession>
<dbReference type="AlphaFoldDB" id="A0AAD7WA75"/>
<proteinExistence type="predicted"/>
<protein>
    <submittedName>
        <fullName evidence="2">Uncharacterized protein</fullName>
    </submittedName>
</protein>
<evidence type="ECO:0000256" key="1">
    <source>
        <dbReference type="SAM" id="MobiDB-lite"/>
    </source>
</evidence>
<dbReference type="Proteomes" id="UP001221898">
    <property type="component" value="Unassembled WGS sequence"/>
</dbReference>
<organism evidence="2 3">
    <name type="scientific">Aldrovandia affinis</name>
    <dbReference type="NCBI Taxonomy" id="143900"/>
    <lineage>
        <taxon>Eukaryota</taxon>
        <taxon>Metazoa</taxon>
        <taxon>Chordata</taxon>
        <taxon>Craniata</taxon>
        <taxon>Vertebrata</taxon>
        <taxon>Euteleostomi</taxon>
        <taxon>Actinopterygii</taxon>
        <taxon>Neopterygii</taxon>
        <taxon>Teleostei</taxon>
        <taxon>Notacanthiformes</taxon>
        <taxon>Halosauridae</taxon>
        <taxon>Aldrovandia</taxon>
    </lineage>
</organism>
<reference evidence="2" key="1">
    <citation type="journal article" date="2023" name="Science">
        <title>Genome structures resolve the early diversification of teleost fishes.</title>
        <authorList>
            <person name="Parey E."/>
            <person name="Louis A."/>
            <person name="Montfort J."/>
            <person name="Bouchez O."/>
            <person name="Roques C."/>
            <person name="Iampietro C."/>
            <person name="Lluch J."/>
            <person name="Castinel A."/>
            <person name="Donnadieu C."/>
            <person name="Desvignes T."/>
            <person name="Floi Bucao C."/>
            <person name="Jouanno E."/>
            <person name="Wen M."/>
            <person name="Mejri S."/>
            <person name="Dirks R."/>
            <person name="Jansen H."/>
            <person name="Henkel C."/>
            <person name="Chen W.J."/>
            <person name="Zahm M."/>
            <person name="Cabau C."/>
            <person name="Klopp C."/>
            <person name="Thompson A.W."/>
            <person name="Robinson-Rechavi M."/>
            <person name="Braasch I."/>
            <person name="Lecointre G."/>
            <person name="Bobe J."/>
            <person name="Postlethwait J.H."/>
            <person name="Berthelot C."/>
            <person name="Roest Crollius H."/>
            <person name="Guiguen Y."/>
        </authorList>
    </citation>
    <scope>NUCLEOTIDE SEQUENCE</scope>
    <source>
        <strain evidence="2">NC1722</strain>
    </source>
</reference>